<accession>A0A926EQ69</accession>
<dbReference type="EMBL" id="JACRTG010000003">
    <property type="protein sequence ID" value="MBC8586766.1"/>
    <property type="molecule type" value="Genomic_DNA"/>
</dbReference>
<protein>
    <submittedName>
        <fullName evidence="1">Hydroxymyristoyl-ACP dehydratase</fullName>
    </submittedName>
</protein>
<reference evidence="1" key="1">
    <citation type="submission" date="2020-08" db="EMBL/GenBank/DDBJ databases">
        <title>Genome public.</title>
        <authorList>
            <person name="Liu C."/>
            <person name="Sun Q."/>
        </authorList>
    </citation>
    <scope>NUCLEOTIDE SEQUENCE</scope>
    <source>
        <strain evidence="1">BX21</strain>
    </source>
</reference>
<dbReference type="Proteomes" id="UP000601171">
    <property type="component" value="Unassembled WGS sequence"/>
</dbReference>
<dbReference type="AlphaFoldDB" id="A0A926EQ69"/>
<gene>
    <name evidence="1" type="ORF">H8707_00715</name>
</gene>
<proteinExistence type="predicted"/>
<evidence type="ECO:0000313" key="1">
    <source>
        <dbReference type="EMBL" id="MBC8586766.1"/>
    </source>
</evidence>
<sequence length="50" mass="5753">MILCSESCIHENDGLCTLKEVTQPSSTPIKDCPYFSDKKIKAEIDEEFWE</sequence>
<dbReference type="RefSeq" id="WP_262428230.1">
    <property type="nucleotide sequence ID" value="NZ_JACRTG010000003.1"/>
</dbReference>
<comment type="caution">
    <text evidence="1">The sequence shown here is derived from an EMBL/GenBank/DDBJ whole genome shotgun (WGS) entry which is preliminary data.</text>
</comment>
<keyword evidence="2" id="KW-1185">Reference proteome</keyword>
<evidence type="ECO:0000313" key="2">
    <source>
        <dbReference type="Proteomes" id="UP000601171"/>
    </source>
</evidence>
<organism evidence="1 2">
    <name type="scientific">Paratissierella segnis</name>
    <dbReference type="NCBI Taxonomy" id="2763679"/>
    <lineage>
        <taxon>Bacteria</taxon>
        <taxon>Bacillati</taxon>
        <taxon>Bacillota</taxon>
        <taxon>Tissierellia</taxon>
        <taxon>Tissierellales</taxon>
        <taxon>Tissierellaceae</taxon>
        <taxon>Paratissierella</taxon>
    </lineage>
</organism>
<name>A0A926EQ69_9FIRM</name>